<name>A0A9X6SS06_BACCE</name>
<dbReference type="Proteomes" id="UP000219922">
    <property type="component" value="Unassembled WGS sequence"/>
</dbReference>
<evidence type="ECO:0000313" key="3">
    <source>
        <dbReference type="Proteomes" id="UP000219922"/>
    </source>
</evidence>
<reference evidence="2 3" key="1">
    <citation type="submission" date="2017-09" db="EMBL/GenBank/DDBJ databases">
        <title>Large-scale bioinformatics analysis of Bacillus genomes uncovers conserved roles of natural products in bacterial physiology.</title>
        <authorList>
            <consortium name="Agbiome Team Llc"/>
            <person name="Bleich R.M."/>
            <person name="Grubbs K.J."/>
            <person name="Santa Maria K.C."/>
            <person name="Allen S.E."/>
            <person name="Farag S."/>
            <person name="Shank E.A."/>
            <person name="Bowers A."/>
        </authorList>
    </citation>
    <scope>NUCLEOTIDE SEQUENCE [LARGE SCALE GENOMIC DNA]</scope>
    <source>
        <strain evidence="2 3">AFS092789</strain>
    </source>
</reference>
<evidence type="ECO:0000313" key="2">
    <source>
        <dbReference type="EMBL" id="PDZ94080.1"/>
    </source>
</evidence>
<comment type="caution">
    <text evidence="2">The sequence shown here is derived from an EMBL/GenBank/DDBJ whole genome shotgun (WGS) entry which is preliminary data.</text>
</comment>
<protein>
    <recommendedName>
        <fullName evidence="1">T4 RNA ligase 1-like N-terminal domain-containing protein</fullName>
    </recommendedName>
</protein>
<gene>
    <name evidence="2" type="ORF">CON36_35670</name>
</gene>
<dbReference type="EMBL" id="NVMX01000266">
    <property type="protein sequence ID" value="PDZ94080.1"/>
    <property type="molecule type" value="Genomic_DNA"/>
</dbReference>
<organism evidence="2 3">
    <name type="scientific">Bacillus cereus</name>
    <dbReference type="NCBI Taxonomy" id="1396"/>
    <lineage>
        <taxon>Bacteria</taxon>
        <taxon>Bacillati</taxon>
        <taxon>Bacillota</taxon>
        <taxon>Bacilli</taxon>
        <taxon>Bacillales</taxon>
        <taxon>Bacillaceae</taxon>
        <taxon>Bacillus</taxon>
        <taxon>Bacillus cereus group</taxon>
    </lineage>
</organism>
<proteinExistence type="predicted"/>
<evidence type="ECO:0000259" key="1">
    <source>
        <dbReference type="Pfam" id="PF09511"/>
    </source>
</evidence>
<dbReference type="AlphaFoldDB" id="A0A9X6SS06"/>
<accession>A0A9X6SS06</accession>
<feature type="domain" description="T4 RNA ligase 1-like N-terminal" evidence="1">
    <location>
        <begin position="54"/>
        <end position="244"/>
    </location>
</feature>
<sequence>MYMNFQEFKAAYMQEVEKKNVKRIHHPENEKIVILKYTERCRFGRKWNRVNMACRNLVVNEQTEEIVARGFTKFFSQRENRKFSTEYLDENYPYHKIEVTEKYDGIEALSYILNGELRFASDCSFISVPAKIANQIWNEKYKQVEHLVPENTTLVVEVIHPDVKVVTSYDFEDLILVGAVHTVTQHDYNYEELKELANTLGMKIPDKYEFTFEEAVSVAENSEYNFEGFVIRYGNDERIKVKNPKHVHVFKCIRVMERTHILKAWVNGELDGIIDSLPDEYKQSFMDYRDEFEEKKEAILQNVKATFEKAPKSTQKEFACWVIENVKEEFTGLMFALQKDKLSEQILRIAVSKQ</sequence>
<dbReference type="InterPro" id="IPR019039">
    <property type="entry name" value="T4-Rnl1-like_N"/>
</dbReference>
<dbReference type="Pfam" id="PF09511">
    <property type="entry name" value="RNA_lig_T4_1"/>
    <property type="match status" value="1"/>
</dbReference>